<sequence length="92" mass="10763">MNILESINKHNITVVNEPKIRANTFSRILREIDYEELGESICNKNYSKTVFQRPLKNHTIENEKVILCAESDTESRKTNAESAKTKKKKKRR</sequence>
<evidence type="ECO:0000313" key="2">
    <source>
        <dbReference type="EMBL" id="KAL2748089.1"/>
    </source>
</evidence>
<evidence type="ECO:0000256" key="1">
    <source>
        <dbReference type="SAM" id="MobiDB-lite"/>
    </source>
</evidence>
<dbReference type="AlphaFoldDB" id="A0ABD2CSI4"/>
<feature type="region of interest" description="Disordered" evidence="1">
    <location>
        <begin position="71"/>
        <end position="92"/>
    </location>
</feature>
<accession>A0ABD2CSI4</accession>
<dbReference type="Proteomes" id="UP001607303">
    <property type="component" value="Unassembled WGS sequence"/>
</dbReference>
<name>A0ABD2CSI4_VESMC</name>
<dbReference type="EMBL" id="JAYRBN010000033">
    <property type="protein sequence ID" value="KAL2748089.1"/>
    <property type="molecule type" value="Genomic_DNA"/>
</dbReference>
<protein>
    <submittedName>
        <fullName evidence="2">Tubulin polyglutamylase TTLL13 isoform X1</fullName>
    </submittedName>
</protein>
<evidence type="ECO:0000313" key="3">
    <source>
        <dbReference type="Proteomes" id="UP001607303"/>
    </source>
</evidence>
<organism evidence="2 3">
    <name type="scientific">Vespula maculifrons</name>
    <name type="common">Eastern yellow jacket</name>
    <name type="synonym">Wasp</name>
    <dbReference type="NCBI Taxonomy" id="7453"/>
    <lineage>
        <taxon>Eukaryota</taxon>
        <taxon>Metazoa</taxon>
        <taxon>Ecdysozoa</taxon>
        <taxon>Arthropoda</taxon>
        <taxon>Hexapoda</taxon>
        <taxon>Insecta</taxon>
        <taxon>Pterygota</taxon>
        <taxon>Neoptera</taxon>
        <taxon>Endopterygota</taxon>
        <taxon>Hymenoptera</taxon>
        <taxon>Apocrita</taxon>
        <taxon>Aculeata</taxon>
        <taxon>Vespoidea</taxon>
        <taxon>Vespidae</taxon>
        <taxon>Vespinae</taxon>
        <taxon>Vespula</taxon>
    </lineage>
</organism>
<comment type="caution">
    <text evidence="2">The sequence shown here is derived from an EMBL/GenBank/DDBJ whole genome shotgun (WGS) entry which is preliminary data.</text>
</comment>
<gene>
    <name evidence="2" type="ORF">V1477_003638</name>
</gene>
<reference evidence="2 3" key="1">
    <citation type="journal article" date="2024" name="Ann. Entomol. Soc. Am.">
        <title>Genomic analyses of the southern and eastern yellowjacket wasps (Hymenoptera: Vespidae) reveal evolutionary signatures of social life.</title>
        <authorList>
            <person name="Catto M.A."/>
            <person name="Caine P.B."/>
            <person name="Orr S.E."/>
            <person name="Hunt B.G."/>
            <person name="Goodisman M.A.D."/>
        </authorList>
    </citation>
    <scope>NUCLEOTIDE SEQUENCE [LARGE SCALE GENOMIC DNA]</scope>
    <source>
        <strain evidence="2">232</strain>
        <tissue evidence="2">Head and thorax</tissue>
    </source>
</reference>
<keyword evidence="3" id="KW-1185">Reference proteome</keyword>
<proteinExistence type="predicted"/>